<dbReference type="Proteomes" id="UP001374535">
    <property type="component" value="Chromosome 1"/>
</dbReference>
<sequence>MYYLSLSIGALTLILAYSSLSHYSVASSMDTNDPIRAITLPKQCSFHTNLFSSISLLISPSSSPVNNTMLSSKYLTLTHPSQSFVHHFLFQASSLVQSSNLPMKLSFNHFVFVSLYNYVSSCICLV</sequence>
<feature type="signal peptide" evidence="1">
    <location>
        <begin position="1"/>
        <end position="26"/>
    </location>
</feature>
<dbReference type="EMBL" id="CP144700">
    <property type="protein sequence ID" value="WVZ22024.1"/>
    <property type="molecule type" value="Genomic_DNA"/>
</dbReference>
<evidence type="ECO:0000313" key="2">
    <source>
        <dbReference type="EMBL" id="WVZ22024.1"/>
    </source>
</evidence>
<keyword evidence="1" id="KW-0732">Signal</keyword>
<gene>
    <name evidence="2" type="ORF">V8G54_000568</name>
</gene>
<keyword evidence="3" id="KW-1185">Reference proteome</keyword>
<protein>
    <submittedName>
        <fullName evidence="2">Uncharacterized protein</fullName>
    </submittedName>
</protein>
<evidence type="ECO:0000313" key="3">
    <source>
        <dbReference type="Proteomes" id="UP001374535"/>
    </source>
</evidence>
<accession>A0AAQ3SAY6</accession>
<evidence type="ECO:0000256" key="1">
    <source>
        <dbReference type="SAM" id="SignalP"/>
    </source>
</evidence>
<proteinExistence type="predicted"/>
<dbReference type="AlphaFoldDB" id="A0AAQ3SAY6"/>
<organism evidence="2 3">
    <name type="scientific">Vigna mungo</name>
    <name type="common">Black gram</name>
    <name type="synonym">Phaseolus mungo</name>
    <dbReference type="NCBI Taxonomy" id="3915"/>
    <lineage>
        <taxon>Eukaryota</taxon>
        <taxon>Viridiplantae</taxon>
        <taxon>Streptophyta</taxon>
        <taxon>Embryophyta</taxon>
        <taxon>Tracheophyta</taxon>
        <taxon>Spermatophyta</taxon>
        <taxon>Magnoliopsida</taxon>
        <taxon>eudicotyledons</taxon>
        <taxon>Gunneridae</taxon>
        <taxon>Pentapetalae</taxon>
        <taxon>rosids</taxon>
        <taxon>fabids</taxon>
        <taxon>Fabales</taxon>
        <taxon>Fabaceae</taxon>
        <taxon>Papilionoideae</taxon>
        <taxon>50 kb inversion clade</taxon>
        <taxon>NPAAA clade</taxon>
        <taxon>indigoferoid/millettioid clade</taxon>
        <taxon>Phaseoleae</taxon>
        <taxon>Vigna</taxon>
    </lineage>
</organism>
<reference evidence="2 3" key="1">
    <citation type="journal article" date="2023" name="Life. Sci Alliance">
        <title>Evolutionary insights into 3D genome organization and epigenetic landscape of Vigna mungo.</title>
        <authorList>
            <person name="Junaid A."/>
            <person name="Singh B."/>
            <person name="Bhatia S."/>
        </authorList>
    </citation>
    <scope>NUCLEOTIDE SEQUENCE [LARGE SCALE GENOMIC DNA]</scope>
    <source>
        <strain evidence="2">Urdbean</strain>
    </source>
</reference>
<name>A0AAQ3SAY6_VIGMU</name>
<feature type="chain" id="PRO_5042987833" evidence="1">
    <location>
        <begin position="27"/>
        <end position="126"/>
    </location>
</feature>